<dbReference type="HAMAP" id="MF_01274">
    <property type="entry name" value="Pantothen_kinase_3"/>
    <property type="match status" value="1"/>
</dbReference>
<evidence type="ECO:0000256" key="13">
    <source>
        <dbReference type="ARBA" id="ARBA00022993"/>
    </source>
</evidence>
<proteinExistence type="inferred from homology"/>
<reference evidence="17" key="1">
    <citation type="journal article" date="2020" name="mSystems">
        <title>Genome- and Community-Level Interaction Insights into Carbon Utilization and Element Cycling Functions of Hydrothermarchaeota in Hydrothermal Sediment.</title>
        <authorList>
            <person name="Zhou Z."/>
            <person name="Liu Y."/>
            <person name="Xu W."/>
            <person name="Pan J."/>
            <person name="Luo Z.H."/>
            <person name="Li M."/>
        </authorList>
    </citation>
    <scope>NUCLEOTIDE SEQUENCE [LARGE SCALE GENOMIC DNA]</scope>
    <source>
        <strain evidence="17">HyVt-389</strain>
    </source>
</reference>
<dbReference type="GO" id="GO:0015937">
    <property type="term" value="P:coenzyme A biosynthetic process"/>
    <property type="evidence" value="ECO:0007669"/>
    <property type="project" value="UniProtKB-UniRule"/>
</dbReference>
<feature type="binding site" evidence="16">
    <location>
        <position position="132"/>
    </location>
    <ligand>
        <name>ATP</name>
        <dbReference type="ChEBI" id="CHEBI:30616"/>
    </ligand>
</feature>
<comment type="function">
    <text evidence="16">Catalyzes the phosphorylation of pantothenate (Pan), the first step in CoA biosynthesis.</text>
</comment>
<dbReference type="NCBIfam" id="NF009848">
    <property type="entry name" value="PRK13318.1-6"/>
    <property type="match status" value="1"/>
</dbReference>
<comment type="pathway">
    <text evidence="4 16">Cofactor biosynthesis; coenzyme A biosynthesis; CoA from (R)-pantothenate: step 1/5.</text>
</comment>
<evidence type="ECO:0000256" key="10">
    <source>
        <dbReference type="ARBA" id="ARBA00022777"/>
    </source>
</evidence>
<dbReference type="PANTHER" id="PTHR34265">
    <property type="entry name" value="TYPE III PANTOTHENATE KINASE"/>
    <property type="match status" value="1"/>
</dbReference>
<dbReference type="EC" id="2.7.1.33" evidence="6 16"/>
<evidence type="ECO:0000256" key="6">
    <source>
        <dbReference type="ARBA" id="ARBA00012102"/>
    </source>
</evidence>
<evidence type="ECO:0000256" key="2">
    <source>
        <dbReference type="ARBA" id="ARBA00001958"/>
    </source>
</evidence>
<evidence type="ECO:0000256" key="3">
    <source>
        <dbReference type="ARBA" id="ARBA00004496"/>
    </source>
</evidence>
<evidence type="ECO:0000256" key="11">
    <source>
        <dbReference type="ARBA" id="ARBA00022840"/>
    </source>
</evidence>
<evidence type="ECO:0000256" key="9">
    <source>
        <dbReference type="ARBA" id="ARBA00022741"/>
    </source>
</evidence>
<keyword evidence="16" id="KW-0479">Metal-binding</keyword>
<dbReference type="UniPathway" id="UPA00241">
    <property type="reaction ID" value="UER00352"/>
</dbReference>
<dbReference type="GO" id="GO:0005524">
    <property type="term" value="F:ATP binding"/>
    <property type="evidence" value="ECO:0007669"/>
    <property type="project" value="UniProtKB-UniRule"/>
</dbReference>
<comment type="cofactor">
    <cofactor evidence="16">
        <name>NH4(+)</name>
        <dbReference type="ChEBI" id="CHEBI:28938"/>
    </cofactor>
    <cofactor evidence="16">
        <name>K(+)</name>
        <dbReference type="ChEBI" id="CHEBI:29103"/>
    </cofactor>
    <text evidence="16">A monovalent cation. Ammonium or potassium.</text>
</comment>
<keyword evidence="7 16" id="KW-0963">Cytoplasm</keyword>
<gene>
    <name evidence="16" type="primary">coaX</name>
    <name evidence="17" type="ORF">ENI35_06145</name>
</gene>
<dbReference type="AlphaFoldDB" id="A0A7C1ZRP3"/>
<feature type="active site" description="Proton acceptor" evidence="16">
    <location>
        <position position="109"/>
    </location>
</feature>
<comment type="cofactor">
    <cofactor evidence="2">
        <name>K(+)</name>
        <dbReference type="ChEBI" id="CHEBI:29103"/>
    </cofactor>
</comment>
<dbReference type="PANTHER" id="PTHR34265:SF1">
    <property type="entry name" value="TYPE III PANTOTHENATE KINASE"/>
    <property type="match status" value="1"/>
</dbReference>
<evidence type="ECO:0000256" key="15">
    <source>
        <dbReference type="ARBA" id="ARBA00040883"/>
    </source>
</evidence>
<comment type="subunit">
    <text evidence="5 16">Homodimer.</text>
</comment>
<name>A0A7C1ZRP3_DESA2</name>
<dbReference type="Proteomes" id="UP000885738">
    <property type="component" value="Unassembled WGS sequence"/>
</dbReference>
<dbReference type="InterPro" id="IPR004619">
    <property type="entry name" value="Type_III_PanK"/>
</dbReference>
<keyword evidence="12 16" id="KW-0630">Potassium</keyword>
<keyword evidence="11 16" id="KW-0067">ATP-binding</keyword>
<dbReference type="GO" id="GO:0005737">
    <property type="term" value="C:cytoplasm"/>
    <property type="evidence" value="ECO:0007669"/>
    <property type="project" value="UniProtKB-SubCell"/>
</dbReference>
<feature type="binding site" evidence="16">
    <location>
        <position position="100"/>
    </location>
    <ligand>
        <name>substrate</name>
    </ligand>
</feature>
<dbReference type="GO" id="GO:0046872">
    <property type="term" value="F:metal ion binding"/>
    <property type="evidence" value="ECO:0007669"/>
    <property type="project" value="UniProtKB-KW"/>
</dbReference>
<keyword evidence="8 16" id="KW-0808">Transferase</keyword>
<feature type="binding site" evidence="16">
    <location>
        <position position="185"/>
    </location>
    <ligand>
        <name>substrate</name>
    </ligand>
</feature>
<dbReference type="InterPro" id="IPR043129">
    <property type="entry name" value="ATPase_NBD"/>
</dbReference>
<evidence type="ECO:0000256" key="12">
    <source>
        <dbReference type="ARBA" id="ARBA00022958"/>
    </source>
</evidence>
<evidence type="ECO:0000313" key="17">
    <source>
        <dbReference type="EMBL" id="HEC68371.1"/>
    </source>
</evidence>
<dbReference type="EMBL" id="DRIH01000218">
    <property type="protein sequence ID" value="HEC68371.1"/>
    <property type="molecule type" value="Genomic_DNA"/>
</dbReference>
<dbReference type="CDD" id="cd24015">
    <property type="entry name" value="ASKHA_NBD_PanK-III"/>
    <property type="match status" value="1"/>
</dbReference>
<comment type="catalytic activity">
    <reaction evidence="1 16">
        <text>(R)-pantothenate + ATP = (R)-4'-phosphopantothenate + ADP + H(+)</text>
        <dbReference type="Rhea" id="RHEA:16373"/>
        <dbReference type="ChEBI" id="CHEBI:10986"/>
        <dbReference type="ChEBI" id="CHEBI:15378"/>
        <dbReference type="ChEBI" id="CHEBI:29032"/>
        <dbReference type="ChEBI" id="CHEBI:30616"/>
        <dbReference type="ChEBI" id="CHEBI:456216"/>
        <dbReference type="EC" id="2.7.1.33"/>
    </reaction>
</comment>
<accession>A0A7C1ZRP3</accession>
<feature type="binding site" evidence="16">
    <location>
        <begin position="6"/>
        <end position="13"/>
    </location>
    <ligand>
        <name>ATP</name>
        <dbReference type="ChEBI" id="CHEBI:30616"/>
    </ligand>
</feature>
<dbReference type="Pfam" id="PF03309">
    <property type="entry name" value="Pan_kinase"/>
    <property type="match status" value="1"/>
</dbReference>
<sequence>MLLALDIGNLHTVLGLFSDGILKAVWRIRTQHDFTADELAIKIKSLCELHNYKFQEINHIAISCVVPPVLNALILLSKLYFHTKPFIISPGIKTGLSLHYDNPKELGADRIANAVAAYEKYHCPLIIIDFGTAITFEYISGKGEYKGGIIVPGIQIAAEALFFRASKLPKIEMFIKPPQLINQNTIEAMNAGLIYGYAALTEGLIQRIKQEISERPMVIATGGFAPLIATEVRGIDKIEEYLILEGLRILYEKNNPRTELV</sequence>
<dbReference type="NCBIfam" id="TIGR00671">
    <property type="entry name" value="baf"/>
    <property type="match status" value="1"/>
</dbReference>
<keyword evidence="13 16" id="KW-0173">Coenzyme A biosynthesis</keyword>
<evidence type="ECO:0000256" key="16">
    <source>
        <dbReference type="HAMAP-Rule" id="MF_01274"/>
    </source>
</evidence>
<comment type="caution">
    <text evidence="17">The sequence shown here is derived from an EMBL/GenBank/DDBJ whole genome shotgun (WGS) entry which is preliminary data.</text>
</comment>
<evidence type="ECO:0000256" key="8">
    <source>
        <dbReference type="ARBA" id="ARBA00022679"/>
    </source>
</evidence>
<feature type="binding site" evidence="16">
    <location>
        <position position="129"/>
    </location>
    <ligand>
        <name>K(+)</name>
        <dbReference type="ChEBI" id="CHEBI:29103"/>
    </ligand>
</feature>
<organism evidence="17">
    <name type="scientific">Desulfofervidus auxilii</name>
    <dbReference type="NCBI Taxonomy" id="1621989"/>
    <lineage>
        <taxon>Bacteria</taxon>
        <taxon>Pseudomonadati</taxon>
        <taxon>Thermodesulfobacteriota</taxon>
        <taxon>Candidatus Desulfofervidia</taxon>
        <taxon>Candidatus Desulfofervidales</taxon>
        <taxon>Candidatus Desulfofervidaceae</taxon>
        <taxon>Candidatus Desulfofervidus</taxon>
    </lineage>
</organism>
<dbReference type="Gene3D" id="3.30.420.40">
    <property type="match status" value="2"/>
</dbReference>
<evidence type="ECO:0000256" key="4">
    <source>
        <dbReference type="ARBA" id="ARBA00005225"/>
    </source>
</evidence>
<evidence type="ECO:0000256" key="5">
    <source>
        <dbReference type="ARBA" id="ARBA00011738"/>
    </source>
</evidence>
<dbReference type="SUPFAM" id="SSF53067">
    <property type="entry name" value="Actin-like ATPase domain"/>
    <property type="match status" value="2"/>
</dbReference>
<comment type="subcellular location">
    <subcellularLocation>
        <location evidence="3 16">Cytoplasm</location>
    </subcellularLocation>
</comment>
<evidence type="ECO:0000256" key="1">
    <source>
        <dbReference type="ARBA" id="ARBA00001206"/>
    </source>
</evidence>
<keyword evidence="9 16" id="KW-0547">Nucleotide-binding</keyword>
<feature type="binding site" evidence="16">
    <location>
        <begin position="107"/>
        <end position="110"/>
    </location>
    <ligand>
        <name>substrate</name>
    </ligand>
</feature>
<comment type="similarity">
    <text evidence="14 16">Belongs to the type III pantothenate kinase family.</text>
</comment>
<dbReference type="GO" id="GO:0004594">
    <property type="term" value="F:pantothenate kinase activity"/>
    <property type="evidence" value="ECO:0007669"/>
    <property type="project" value="UniProtKB-UniRule"/>
</dbReference>
<keyword evidence="10 16" id="KW-0418">Kinase</keyword>
<evidence type="ECO:0000256" key="14">
    <source>
        <dbReference type="ARBA" id="ARBA00038036"/>
    </source>
</evidence>
<protein>
    <recommendedName>
        <fullName evidence="15 16">Type III pantothenate kinase</fullName>
        <ecNumber evidence="6 16">2.7.1.33</ecNumber>
    </recommendedName>
    <alternativeName>
        <fullName evidence="16">PanK-III</fullName>
    </alternativeName>
    <alternativeName>
        <fullName evidence="16">Pantothenic acid kinase</fullName>
    </alternativeName>
</protein>
<dbReference type="NCBIfam" id="NF009855">
    <property type="entry name" value="PRK13321.1"/>
    <property type="match status" value="1"/>
</dbReference>
<evidence type="ECO:0000256" key="7">
    <source>
        <dbReference type="ARBA" id="ARBA00022490"/>
    </source>
</evidence>